<reference evidence="1" key="1">
    <citation type="submission" date="2021-08" db="EMBL/GenBank/DDBJ databases">
        <title>Novel anaerobic bacterium isolated from sea squirt in East Sea, Republic of Korea.</title>
        <authorList>
            <person name="Nguyen T.H."/>
            <person name="Li Z."/>
            <person name="Lee Y.-J."/>
            <person name="Ko J."/>
            <person name="Kim S.-G."/>
        </authorList>
    </citation>
    <scope>NUCLEOTIDE SEQUENCE</scope>
    <source>
        <strain evidence="1">KCTC 25031</strain>
    </source>
</reference>
<dbReference type="Proteomes" id="UP000826212">
    <property type="component" value="Chromosome"/>
</dbReference>
<evidence type="ECO:0000313" key="2">
    <source>
        <dbReference type="Proteomes" id="UP000826212"/>
    </source>
</evidence>
<protein>
    <submittedName>
        <fullName evidence="1">RagB/SusD family nutrient uptake outer membrane protein</fullName>
    </submittedName>
</protein>
<proteinExistence type="predicted"/>
<name>A0AC61NB91_9BACT</name>
<accession>A0AC61NB91</accession>
<keyword evidence="2" id="KW-1185">Reference proteome</keyword>
<gene>
    <name evidence="1" type="ORF">K4L44_09085</name>
</gene>
<sequence length="581" mass="66815">MRRLIYIFLSLWMFQGCSNDFLDLLPKDTVSNSQYWSSTKDLKTYVNQFYTHFSDGYQFGSGMSETDIGTDDLIRMKMSIPRLNGELSVPTTGATWGEYRQIRALNFFFANYNKCKSDFDSYKQYVGEAYFFRAFFYFRLVQKYGDVPLIISVLNSDSGELYAARTSRVEIVQFILTDLNNAIKLLSSGDIEDKTRISKEAALLFKTRVGLYEGTWERYHKGTAFGVDNDESIFFRAAVDAGNELIASNVYSVYCKDNDPNLDYQSMFRSFNLSNNTEIILQKKYDIALGLWHRHIINNAQTCGDGGEFTSKGATLSLISDYLMKDGTPYSKSSLYRKEAAYADYFTGRDPRMLQTFVTPGEIIDRDEANPENNRFFVKPELLSANKYDYSVTGFRTNKGGVPDLKYRVLGSDDSPTIYFRYAEALLNFAEAKAELGELTQADLDKSINKLRDRVGIAHMKLTPETDSKWNFPDVSGLINEIRRERRVELCFEGFRFNDLMRWNATNLIKNQRPKGIKFFADQYPDLVVGHDVTLDANGYLDPLQKLIPEGYQFNSLRDYLLPISIEQLNLNERLEQNPGW</sequence>
<organism evidence="1 2">
    <name type="scientific">Halosquirtibacter laminarini</name>
    <dbReference type="NCBI Taxonomy" id="3374600"/>
    <lineage>
        <taxon>Bacteria</taxon>
        <taxon>Pseudomonadati</taxon>
        <taxon>Bacteroidota</taxon>
        <taxon>Bacteroidia</taxon>
        <taxon>Marinilabiliales</taxon>
        <taxon>Prolixibacteraceae</taxon>
        <taxon>Halosquirtibacter</taxon>
    </lineage>
</organism>
<dbReference type="EMBL" id="CP081303">
    <property type="protein sequence ID" value="QZE12743.1"/>
    <property type="molecule type" value="Genomic_DNA"/>
</dbReference>
<evidence type="ECO:0000313" key="1">
    <source>
        <dbReference type="EMBL" id="QZE12743.1"/>
    </source>
</evidence>